<comment type="caution">
    <text evidence="1">The sequence shown here is derived from an EMBL/GenBank/DDBJ whole genome shotgun (WGS) entry which is preliminary data.</text>
</comment>
<gene>
    <name evidence="1" type="ORF">S01H4_50500</name>
</gene>
<feature type="non-terminal residue" evidence="1">
    <location>
        <position position="1"/>
    </location>
</feature>
<accession>X1BAF6</accession>
<name>X1BAF6_9ZZZZ</name>
<dbReference type="Pfam" id="PF12974">
    <property type="entry name" value="Phosphonate-bd"/>
    <property type="match status" value="1"/>
</dbReference>
<dbReference type="EMBL" id="BART01028676">
    <property type="protein sequence ID" value="GAG92065.1"/>
    <property type="molecule type" value="Genomic_DNA"/>
</dbReference>
<proteinExistence type="predicted"/>
<organism evidence="1">
    <name type="scientific">marine sediment metagenome</name>
    <dbReference type="NCBI Taxonomy" id="412755"/>
    <lineage>
        <taxon>unclassified sequences</taxon>
        <taxon>metagenomes</taxon>
        <taxon>ecological metagenomes</taxon>
    </lineage>
</organism>
<protein>
    <submittedName>
        <fullName evidence="1">Uncharacterized protein</fullName>
    </submittedName>
</protein>
<sequence>KGAMMAFIAPTYLLKRASLEQPDYVQKVAINPAAGCRAMYLGQADACGSGSIMFSLPLMRKDTDASQVRILAQGEPLAHLTWAVHPNMDANLRQLLQSEMKNLDESEEGQTVLKSMRLTDLAEAVDSDYDPHRKIIEYVFDEKY</sequence>
<dbReference type="AlphaFoldDB" id="X1BAF6"/>
<evidence type="ECO:0000313" key="1">
    <source>
        <dbReference type="EMBL" id="GAG92065.1"/>
    </source>
</evidence>
<reference evidence="1" key="1">
    <citation type="journal article" date="2014" name="Front. Microbiol.">
        <title>High frequency of phylogenetically diverse reductive dehalogenase-homologous genes in deep subseafloor sedimentary metagenomes.</title>
        <authorList>
            <person name="Kawai M."/>
            <person name="Futagami T."/>
            <person name="Toyoda A."/>
            <person name="Takaki Y."/>
            <person name="Nishi S."/>
            <person name="Hori S."/>
            <person name="Arai W."/>
            <person name="Tsubouchi T."/>
            <person name="Morono Y."/>
            <person name="Uchiyama I."/>
            <person name="Ito T."/>
            <person name="Fujiyama A."/>
            <person name="Inagaki F."/>
            <person name="Takami H."/>
        </authorList>
    </citation>
    <scope>NUCLEOTIDE SEQUENCE</scope>
    <source>
        <strain evidence="1">Expedition CK06-06</strain>
    </source>
</reference>
<dbReference type="Gene3D" id="3.40.190.10">
    <property type="entry name" value="Periplasmic binding protein-like II"/>
    <property type="match status" value="1"/>
</dbReference>